<dbReference type="AlphaFoldDB" id="A0A3M7SNV6"/>
<feature type="compositionally biased region" description="Polar residues" evidence="8">
    <location>
        <begin position="17"/>
        <end position="27"/>
    </location>
</feature>
<reference evidence="10 11" key="1">
    <citation type="journal article" date="2018" name="Sci. Rep.">
        <title>Genomic signatures of local adaptation to the degree of environmental predictability in rotifers.</title>
        <authorList>
            <person name="Franch-Gras L."/>
            <person name="Hahn C."/>
            <person name="Garcia-Roger E.M."/>
            <person name="Carmona M.J."/>
            <person name="Serra M."/>
            <person name="Gomez A."/>
        </authorList>
    </citation>
    <scope>NUCLEOTIDE SEQUENCE [LARGE SCALE GENOMIC DNA]</scope>
    <source>
        <strain evidence="10">HYR1</strain>
    </source>
</reference>
<dbReference type="STRING" id="10195.A0A3M7SNV6"/>
<dbReference type="InterPro" id="IPR011009">
    <property type="entry name" value="Kinase-like_dom_sf"/>
</dbReference>
<dbReference type="SUPFAM" id="SSF56112">
    <property type="entry name" value="Protein kinase-like (PK-like)"/>
    <property type="match status" value="1"/>
</dbReference>
<evidence type="ECO:0000256" key="5">
    <source>
        <dbReference type="ARBA" id="ARBA00022840"/>
    </source>
</evidence>
<dbReference type="FunFam" id="1.10.510.10:FF:000571">
    <property type="entry name" value="Maternal embryonic leucine zipper kinase"/>
    <property type="match status" value="1"/>
</dbReference>
<dbReference type="GO" id="GO:0005737">
    <property type="term" value="C:cytoplasm"/>
    <property type="evidence" value="ECO:0007669"/>
    <property type="project" value="TreeGrafter"/>
</dbReference>
<keyword evidence="5 6" id="KW-0067">ATP-binding</keyword>
<dbReference type="OrthoDB" id="193931at2759"/>
<feature type="compositionally biased region" description="Polar residues" evidence="8">
    <location>
        <begin position="42"/>
        <end position="51"/>
    </location>
</feature>
<keyword evidence="3 6" id="KW-0547">Nucleotide-binding</keyword>
<dbReference type="InterPro" id="IPR017441">
    <property type="entry name" value="Protein_kinase_ATP_BS"/>
</dbReference>
<feature type="region of interest" description="Disordered" evidence="8">
    <location>
        <begin position="1"/>
        <end position="30"/>
    </location>
</feature>
<evidence type="ECO:0000256" key="3">
    <source>
        <dbReference type="ARBA" id="ARBA00022741"/>
    </source>
</evidence>
<comment type="caution">
    <text evidence="10">The sequence shown here is derived from an EMBL/GenBank/DDBJ whole genome shotgun (WGS) entry which is preliminary data.</text>
</comment>
<evidence type="ECO:0000256" key="1">
    <source>
        <dbReference type="ARBA" id="ARBA00022527"/>
    </source>
</evidence>
<protein>
    <submittedName>
        <fullName evidence="10">NUAK family SNF1-like kinase 2</fullName>
    </submittedName>
</protein>
<evidence type="ECO:0000256" key="4">
    <source>
        <dbReference type="ARBA" id="ARBA00022777"/>
    </source>
</evidence>
<feature type="binding site" evidence="6">
    <location>
        <position position="122"/>
    </location>
    <ligand>
        <name>ATP</name>
        <dbReference type="ChEBI" id="CHEBI:30616"/>
    </ligand>
</feature>
<dbReference type="GO" id="GO:0005524">
    <property type="term" value="F:ATP binding"/>
    <property type="evidence" value="ECO:0007669"/>
    <property type="project" value="UniProtKB-UniRule"/>
</dbReference>
<dbReference type="InterPro" id="IPR008271">
    <property type="entry name" value="Ser/Thr_kinase_AS"/>
</dbReference>
<evidence type="ECO:0000256" key="2">
    <source>
        <dbReference type="ARBA" id="ARBA00022679"/>
    </source>
</evidence>
<evidence type="ECO:0000256" key="6">
    <source>
        <dbReference type="PROSITE-ProRule" id="PRU10141"/>
    </source>
</evidence>
<dbReference type="InterPro" id="IPR000719">
    <property type="entry name" value="Prot_kinase_dom"/>
</dbReference>
<keyword evidence="4 10" id="KW-0418">Kinase</keyword>
<dbReference type="Proteomes" id="UP000276133">
    <property type="component" value="Unassembled WGS sequence"/>
</dbReference>
<dbReference type="PROSITE" id="PS00108">
    <property type="entry name" value="PROTEIN_KINASE_ST"/>
    <property type="match status" value="1"/>
</dbReference>
<feature type="region of interest" description="Disordered" evidence="8">
    <location>
        <begin position="42"/>
        <end position="65"/>
    </location>
</feature>
<evidence type="ECO:0000256" key="7">
    <source>
        <dbReference type="RuleBase" id="RU000304"/>
    </source>
</evidence>
<evidence type="ECO:0000313" key="11">
    <source>
        <dbReference type="Proteomes" id="UP000276133"/>
    </source>
</evidence>
<organism evidence="10 11">
    <name type="scientific">Brachionus plicatilis</name>
    <name type="common">Marine rotifer</name>
    <name type="synonym">Brachionus muelleri</name>
    <dbReference type="NCBI Taxonomy" id="10195"/>
    <lineage>
        <taxon>Eukaryota</taxon>
        <taxon>Metazoa</taxon>
        <taxon>Spiralia</taxon>
        <taxon>Gnathifera</taxon>
        <taxon>Rotifera</taxon>
        <taxon>Eurotatoria</taxon>
        <taxon>Monogononta</taxon>
        <taxon>Pseudotrocha</taxon>
        <taxon>Ploima</taxon>
        <taxon>Brachionidae</taxon>
        <taxon>Brachionus</taxon>
    </lineage>
</organism>
<evidence type="ECO:0000313" key="10">
    <source>
        <dbReference type="EMBL" id="RNA37372.1"/>
    </source>
</evidence>
<dbReference type="EMBL" id="REGN01001051">
    <property type="protein sequence ID" value="RNA37372.1"/>
    <property type="molecule type" value="Genomic_DNA"/>
</dbReference>
<keyword evidence="11" id="KW-1185">Reference proteome</keyword>
<dbReference type="GO" id="GO:0050321">
    <property type="term" value="F:tau-protein kinase activity"/>
    <property type="evidence" value="ECO:0007669"/>
    <property type="project" value="TreeGrafter"/>
</dbReference>
<accession>A0A3M7SNV6</accession>
<dbReference type="PROSITE" id="PS00107">
    <property type="entry name" value="PROTEIN_KINASE_ATP"/>
    <property type="match status" value="1"/>
</dbReference>
<keyword evidence="1 7" id="KW-0723">Serine/threonine-protein kinase</keyword>
<dbReference type="PANTHER" id="PTHR24346">
    <property type="entry name" value="MAP/MICROTUBULE AFFINITY-REGULATING KINASE"/>
    <property type="match status" value="1"/>
</dbReference>
<name>A0A3M7SNV6_BRAPC</name>
<dbReference type="GO" id="GO:0000226">
    <property type="term" value="P:microtubule cytoskeleton organization"/>
    <property type="evidence" value="ECO:0007669"/>
    <property type="project" value="TreeGrafter"/>
</dbReference>
<dbReference type="Gene3D" id="1.10.510.10">
    <property type="entry name" value="Transferase(Phosphotransferase) domain 1"/>
    <property type="match status" value="1"/>
</dbReference>
<gene>
    <name evidence="10" type="ORF">BpHYR1_027522</name>
</gene>
<proteinExistence type="inferred from homology"/>
<dbReference type="GO" id="GO:0035556">
    <property type="term" value="P:intracellular signal transduction"/>
    <property type="evidence" value="ECO:0007669"/>
    <property type="project" value="TreeGrafter"/>
</dbReference>
<dbReference type="Pfam" id="PF00069">
    <property type="entry name" value="Pkinase"/>
    <property type="match status" value="1"/>
</dbReference>
<dbReference type="PANTHER" id="PTHR24346:SF93">
    <property type="entry name" value="NUAK FAMILY SNF1-LIKE KINASE 1"/>
    <property type="match status" value="1"/>
</dbReference>
<evidence type="ECO:0000259" key="9">
    <source>
        <dbReference type="PROSITE" id="PS50011"/>
    </source>
</evidence>
<keyword evidence="2" id="KW-0808">Transferase</keyword>
<dbReference type="FunFam" id="3.30.200.20:FF:000042">
    <property type="entry name" value="Aurora kinase A"/>
    <property type="match status" value="1"/>
</dbReference>
<dbReference type="PROSITE" id="PS50011">
    <property type="entry name" value="PROTEIN_KINASE_DOM"/>
    <property type="match status" value="1"/>
</dbReference>
<feature type="domain" description="Protein kinase" evidence="9">
    <location>
        <begin position="93"/>
        <end position="344"/>
    </location>
</feature>
<evidence type="ECO:0000256" key="8">
    <source>
        <dbReference type="SAM" id="MobiDB-lite"/>
    </source>
</evidence>
<comment type="similarity">
    <text evidence="7">Belongs to the protein kinase superfamily.</text>
</comment>
<sequence>MSKIDKYTFSNEENDYSKLNSGRTSRQGEYARVRDNINSFEDTSVRNSHSGATDAGNVLANGGSSRVSSTYRLNQDSMEALGRNQRETLHSRFDFIKVLGKGTYGKVKLANDKRTGKQVAIKIIHKNRIENKQDLARVRREIEFMSRLNHPHIVKILEVYESSEKIILVMENASGGELYDYLNERKRVSEVEARGIFRQIVSAVHFLHKNRIVHRDLKLENILIDSNGDIKLADFGLSNNWSPNNLLYTFCGSPLYASPEIVNGFPYFGPEVDCWSLGVLLYTLVYGSMPFQGGDYNRLVKQITDGQFIVPRERSGAFGLIKKCLCTKASKRASIDDIAEHWWVNVGYAYPPVVFYSYMPGSSRQGVQALGYEGSPKVSPSIQLTRKNSTTQQNAAQPTAVY</sequence>
<dbReference type="SMART" id="SM00220">
    <property type="entry name" value="S_TKc"/>
    <property type="match status" value="1"/>
</dbReference>